<organism evidence="1 2">
    <name type="scientific">Proteus phage VB_PmiS-Isfahan</name>
    <dbReference type="NCBI Taxonomy" id="1969841"/>
    <lineage>
        <taxon>Viruses</taxon>
        <taxon>Duplodnaviria</taxon>
        <taxon>Heunggongvirae</taxon>
        <taxon>Uroviricota</taxon>
        <taxon>Caudoviricetes</taxon>
        <taxon>Gorganvirus</taxon>
        <taxon>Gorganvirus isfahan</taxon>
    </lineage>
</organism>
<proteinExistence type="predicted"/>
<dbReference type="EMBL" id="KY742649">
    <property type="protein sequence ID" value="ARS25028.1"/>
    <property type="molecule type" value="Genomic_DNA"/>
</dbReference>
<protein>
    <submittedName>
        <fullName evidence="1">Uncharacterized protein</fullName>
    </submittedName>
</protein>
<sequence length="77" mass="8127">MMPTMNDQQLITAGFVTPVTQQPTQVLVITEQGKAIAPTIEALKSMMPTMSDDQLVASGFAVKTTPAPGFLAGNGQY</sequence>
<keyword evidence="2" id="KW-1185">Reference proteome</keyword>
<evidence type="ECO:0000313" key="1">
    <source>
        <dbReference type="EMBL" id="ARS25028.1"/>
    </source>
</evidence>
<dbReference type="RefSeq" id="YP_009600641.1">
    <property type="nucleotide sequence ID" value="NC_041925.1"/>
</dbReference>
<dbReference type="GeneID" id="40076447"/>
<reference evidence="1 2" key="1">
    <citation type="journal article" date="2019" name="Genomics">
        <title>Genomic analyses of a novel bacteriophage (VB_PmiS-Isfahan) within Siphoviridae family infecting Proteus mirabilis.</title>
        <authorList>
            <person name="Yazdi M."/>
            <person name="Bouzari M."/>
            <person name="Ghaemi E.A."/>
        </authorList>
    </citation>
    <scope>NUCLEOTIDE SEQUENCE [LARGE SCALE GENOMIC DNA]</scope>
</reference>
<accession>A0A1X9Y8E6</accession>
<evidence type="ECO:0000313" key="2">
    <source>
        <dbReference type="Proteomes" id="UP000221468"/>
    </source>
</evidence>
<dbReference type="KEGG" id="vg:40076447"/>
<dbReference type="Proteomes" id="UP000221468">
    <property type="component" value="Segment"/>
</dbReference>
<name>A0A1X9Y8E6_9CAUD</name>